<dbReference type="GO" id="GO:0005829">
    <property type="term" value="C:cytosol"/>
    <property type="evidence" value="ECO:0007669"/>
    <property type="project" value="TreeGrafter"/>
</dbReference>
<proteinExistence type="inferred from homology"/>
<dbReference type="InterPro" id="IPR030373">
    <property type="entry name" value="PABS_CS"/>
</dbReference>
<comment type="caution">
    <text evidence="10">The sequence shown here is derived from an EMBL/GenBank/DDBJ whole genome shotgun (WGS) entry which is preliminary data.</text>
</comment>
<keyword evidence="2 5" id="KW-0808">Transferase</keyword>
<evidence type="ECO:0000256" key="7">
    <source>
        <dbReference type="RuleBase" id="RU003836"/>
    </source>
</evidence>
<evidence type="ECO:0000313" key="11">
    <source>
        <dbReference type="EMBL" id="MCS5712717.1"/>
    </source>
</evidence>
<dbReference type="Proteomes" id="UP000051497">
    <property type="component" value="Unassembled WGS sequence"/>
</dbReference>
<feature type="binding site" evidence="5">
    <location>
        <begin position="140"/>
        <end position="141"/>
    </location>
    <ligand>
        <name>S-methyl-5'-thioadenosine</name>
        <dbReference type="ChEBI" id="CHEBI:17509"/>
    </ligand>
</feature>
<dbReference type="Gene3D" id="2.30.140.10">
    <property type="entry name" value="Spermidine synthase, tetramerisation domain"/>
    <property type="match status" value="1"/>
</dbReference>
<evidence type="ECO:0000313" key="12">
    <source>
        <dbReference type="Proteomes" id="UP000051497"/>
    </source>
</evidence>
<dbReference type="EMBL" id="LKAJ02000001">
    <property type="protein sequence ID" value="MCS5712717.1"/>
    <property type="molecule type" value="Genomic_DNA"/>
</dbReference>
<dbReference type="NCBIfam" id="NF002010">
    <property type="entry name" value="PRK00811.1"/>
    <property type="match status" value="1"/>
</dbReference>
<accession>A0A0Q9YN08</accession>
<evidence type="ECO:0000256" key="6">
    <source>
        <dbReference type="PROSITE-ProRule" id="PRU00354"/>
    </source>
</evidence>
<dbReference type="Pfam" id="PF17284">
    <property type="entry name" value="Spermine_synt_N"/>
    <property type="match status" value="1"/>
</dbReference>
<sequence length="285" mass="32374">MFNNPSWFTEANTSWGTGFSLQIKAKICEEQSPYQKVAIYETTHFGYLMTIDDIIMLSTCDNFLYHEMMSHPVLFTHPNPKNVVIIGGGDCGTLKEVLKHPVDSVVQIDIDEKVTQLAEKYFPELCSSNNDPRATLLFQDGIRWMQEAKTGSIDIIIVDSTDPIGPAEGLFNQAFYEQCYRVLREDGLLVQQSESPLIHQQLLKDMRHAMKKADFTDLLTITFPQPVYPSGWWSATIAGKKQLPLFRKDEATFNQLATKYYQFAIHEAALTPIPMLKDVLGLNNK</sequence>
<feature type="binding site" evidence="5">
    <location>
        <position position="35"/>
    </location>
    <ligand>
        <name>S-methyl-5'-thioadenosine</name>
        <dbReference type="ChEBI" id="CHEBI:17509"/>
    </ligand>
</feature>
<keyword evidence="12" id="KW-1185">Reference proteome</keyword>
<dbReference type="InterPro" id="IPR030374">
    <property type="entry name" value="PABS"/>
</dbReference>
<dbReference type="InterPro" id="IPR035246">
    <property type="entry name" value="Spermidine_synt_N"/>
</dbReference>
<evidence type="ECO:0000256" key="8">
    <source>
        <dbReference type="RuleBase" id="RU003837"/>
    </source>
</evidence>
<dbReference type="InterPro" id="IPR001045">
    <property type="entry name" value="Spermi_synthase"/>
</dbReference>
<dbReference type="Gene3D" id="3.40.50.150">
    <property type="entry name" value="Vaccinia Virus protein VP39"/>
    <property type="match status" value="1"/>
</dbReference>
<keyword evidence="3 5" id="KW-0745">Spermidine biosynthesis</keyword>
<dbReference type="STRING" id="295108.HT99x_00497"/>
<name>A0A0Q9YN08_9GAMM</name>
<comment type="pathway">
    <text evidence="5">Amine and polyamine biosynthesis; spermidine biosynthesis; spermidine from putrescine: step 1/1.</text>
</comment>
<comment type="similarity">
    <text evidence="1 5 7">Belongs to the spermidine/spermine synthase family.</text>
</comment>
<reference evidence="11" key="2">
    <citation type="journal article" date="2016" name="Genome Announc.">
        <title>Draft Genome Sequences of Two Novel Amoeba-Resistant Intranuclear Bacteria, 'Candidatus Berkiella cookevillensis' and 'Candidatus Berkiella aquae'.</title>
        <authorList>
            <person name="Mehari Y.T."/>
            <person name="Arivett B.A."/>
            <person name="Farone A.L."/>
            <person name="Gunderson J.H."/>
            <person name="Farone M.B."/>
        </authorList>
    </citation>
    <scope>NUCLEOTIDE SEQUENCE</scope>
    <source>
        <strain evidence="11">HT99</strain>
    </source>
</reference>
<dbReference type="EMBL" id="LKAJ01000002">
    <property type="protein sequence ID" value="KRG22080.1"/>
    <property type="molecule type" value="Genomic_DNA"/>
</dbReference>
<keyword evidence="4 5" id="KW-0620">Polyamine biosynthesis</keyword>
<dbReference type="CDD" id="cd02440">
    <property type="entry name" value="AdoMet_MTases"/>
    <property type="match status" value="1"/>
</dbReference>
<dbReference type="OrthoDB" id="9793120at2"/>
<dbReference type="GO" id="GO:0008295">
    <property type="term" value="P:spermidine biosynthetic process"/>
    <property type="evidence" value="ECO:0007669"/>
    <property type="project" value="UniProtKB-UniRule"/>
</dbReference>
<feature type="binding site" evidence="5">
    <location>
        <position position="109"/>
    </location>
    <ligand>
        <name>S-methyl-5'-thioadenosine</name>
        <dbReference type="ChEBI" id="CHEBI:17509"/>
    </ligand>
</feature>
<feature type="active site" description="Proton acceptor" evidence="5 6">
    <location>
        <position position="159"/>
    </location>
</feature>
<evidence type="ECO:0000256" key="5">
    <source>
        <dbReference type="HAMAP-Rule" id="MF_00198"/>
    </source>
</evidence>
<dbReference type="Pfam" id="PF01564">
    <property type="entry name" value="Spermine_synth"/>
    <property type="match status" value="1"/>
</dbReference>
<reference evidence="10" key="1">
    <citation type="submission" date="2015-09" db="EMBL/GenBank/DDBJ databases">
        <title>Draft Genome Sequences of Two Novel Amoeba-resistant Intranuclear Bacteria, Candidatus Berkiella cookevillensis and Candidatus Berkiella aquae.</title>
        <authorList>
            <person name="Mehari Y.T."/>
            <person name="Arivett B.A."/>
            <person name="Farone A.L."/>
            <person name="Gunderson J.H."/>
            <person name="Farone M.B."/>
        </authorList>
    </citation>
    <scope>NUCLEOTIDE SEQUENCE [LARGE SCALE GENOMIC DNA]</scope>
    <source>
        <strain evidence="10">HT99</strain>
    </source>
</reference>
<feature type="domain" description="PABS" evidence="9">
    <location>
        <begin position="5"/>
        <end position="240"/>
    </location>
</feature>
<evidence type="ECO:0000256" key="2">
    <source>
        <dbReference type="ARBA" id="ARBA00022679"/>
    </source>
</evidence>
<dbReference type="HAMAP" id="MF_00198">
    <property type="entry name" value="Spermidine_synth"/>
    <property type="match status" value="1"/>
</dbReference>
<dbReference type="GO" id="GO:0004766">
    <property type="term" value="F:spermidine synthase activity"/>
    <property type="evidence" value="ECO:0007669"/>
    <property type="project" value="UniProtKB-UniRule"/>
</dbReference>
<dbReference type="InterPro" id="IPR037163">
    <property type="entry name" value="Spermidine_synt_N_sf"/>
</dbReference>
<dbReference type="PANTHER" id="PTHR11558">
    <property type="entry name" value="SPERMIDINE/SPERMINE SYNTHASE"/>
    <property type="match status" value="1"/>
</dbReference>
<evidence type="ECO:0000313" key="10">
    <source>
        <dbReference type="EMBL" id="KRG22080.1"/>
    </source>
</evidence>
<gene>
    <name evidence="10" type="primary">speE_2</name>
    <name evidence="5 11" type="synonym">speE</name>
    <name evidence="10" type="ORF">HT99x_00497</name>
    <name evidence="11" type="ORF">HT99x_014855</name>
</gene>
<evidence type="ECO:0000256" key="4">
    <source>
        <dbReference type="ARBA" id="ARBA00023115"/>
    </source>
</evidence>
<organism evidence="10">
    <name type="scientific">Candidatus Berkiella aquae</name>
    <dbReference type="NCBI Taxonomy" id="295108"/>
    <lineage>
        <taxon>Bacteria</taxon>
        <taxon>Pseudomonadati</taxon>
        <taxon>Pseudomonadota</taxon>
        <taxon>Gammaproteobacteria</taxon>
        <taxon>Candidatus Berkiellales</taxon>
        <taxon>Candidatus Berkiellaceae</taxon>
        <taxon>Candidatus Berkiella</taxon>
    </lineage>
</organism>
<comment type="function">
    <text evidence="5">Catalyzes the irreversible transfer of a propylamine group from the amino donor S-adenosylmethioninamine (decarboxy-AdoMet) to putrescine (1,4-diaminobutane) to yield spermidine.</text>
</comment>
<dbReference type="PATRIC" id="fig|1590043.3.peg.500"/>
<comment type="catalytic activity">
    <reaction evidence="5 8">
        <text>S-adenosyl 3-(methylsulfanyl)propylamine + putrescine = S-methyl-5'-thioadenosine + spermidine + H(+)</text>
        <dbReference type="Rhea" id="RHEA:12721"/>
        <dbReference type="ChEBI" id="CHEBI:15378"/>
        <dbReference type="ChEBI" id="CHEBI:17509"/>
        <dbReference type="ChEBI" id="CHEBI:57443"/>
        <dbReference type="ChEBI" id="CHEBI:57834"/>
        <dbReference type="ChEBI" id="CHEBI:326268"/>
        <dbReference type="EC" id="2.5.1.16"/>
    </reaction>
</comment>
<feature type="binding site" evidence="5">
    <location>
        <position position="90"/>
    </location>
    <ligand>
        <name>spermidine</name>
        <dbReference type="ChEBI" id="CHEBI:57834"/>
    </ligand>
</feature>
<evidence type="ECO:0000259" key="9">
    <source>
        <dbReference type="PROSITE" id="PS51006"/>
    </source>
</evidence>
<feature type="binding site" evidence="5">
    <location>
        <position position="166"/>
    </location>
    <ligand>
        <name>S-methyl-5'-thioadenosine</name>
        <dbReference type="ChEBI" id="CHEBI:17509"/>
    </ligand>
</feature>
<feature type="binding site" evidence="5">
    <location>
        <begin position="159"/>
        <end position="162"/>
    </location>
    <ligand>
        <name>spermidine</name>
        <dbReference type="ChEBI" id="CHEBI:57834"/>
    </ligand>
</feature>
<dbReference type="PROSITE" id="PS51006">
    <property type="entry name" value="PABS_2"/>
    <property type="match status" value="1"/>
</dbReference>
<dbReference type="AlphaFoldDB" id="A0A0Q9YN08"/>
<dbReference type="SUPFAM" id="SSF53335">
    <property type="entry name" value="S-adenosyl-L-methionine-dependent methyltransferases"/>
    <property type="match status" value="1"/>
</dbReference>
<evidence type="ECO:0000256" key="3">
    <source>
        <dbReference type="ARBA" id="ARBA00023066"/>
    </source>
</evidence>
<dbReference type="NCBIfam" id="TIGR00417">
    <property type="entry name" value="speE"/>
    <property type="match status" value="1"/>
</dbReference>
<protein>
    <recommendedName>
        <fullName evidence="5">Polyamine aminopropyltransferase</fullName>
    </recommendedName>
    <alternativeName>
        <fullName evidence="5">Putrescine aminopropyltransferase</fullName>
        <shortName evidence="5">PAPT</shortName>
    </alternativeName>
    <alternativeName>
        <fullName evidence="5">Spermidine synthase</fullName>
        <shortName evidence="5">SPDS</shortName>
        <shortName evidence="5">SPDSY</shortName>
        <ecNumber evidence="5">2.5.1.16</ecNumber>
    </alternativeName>
</protein>
<dbReference type="UniPathway" id="UPA00248">
    <property type="reaction ID" value="UER00314"/>
</dbReference>
<reference evidence="11" key="3">
    <citation type="submission" date="2021-06" db="EMBL/GenBank/DDBJ databases">
        <title>Genomic Description and Analysis of Intracellular Bacteria, Candidatus Berkiella cookevillensis and Candidatus Berkiella aquae.</title>
        <authorList>
            <person name="Kidane D.T."/>
            <person name="Mehari Y.T."/>
            <person name="Rice F.C."/>
            <person name="Arivett B.A."/>
            <person name="Farone A.L."/>
            <person name="Berk S.G."/>
            <person name="Farone M.B."/>
        </authorList>
    </citation>
    <scope>NUCLEOTIDE SEQUENCE</scope>
    <source>
        <strain evidence="11">HT99</strain>
    </source>
</reference>
<comment type="subunit">
    <text evidence="5">Homodimer or homotetramer.</text>
</comment>
<dbReference type="PROSITE" id="PS01330">
    <property type="entry name" value="PABS_1"/>
    <property type="match status" value="1"/>
</dbReference>
<dbReference type="EC" id="2.5.1.16" evidence="5"/>
<feature type="binding site" evidence="5">
    <location>
        <position position="66"/>
    </location>
    <ligand>
        <name>spermidine</name>
        <dbReference type="ChEBI" id="CHEBI:57834"/>
    </ligand>
</feature>
<dbReference type="PANTHER" id="PTHR11558:SF11">
    <property type="entry name" value="SPERMIDINE SYNTHASE"/>
    <property type="match status" value="1"/>
</dbReference>
<dbReference type="RefSeq" id="WP_075065147.1">
    <property type="nucleotide sequence ID" value="NZ_LKAJ02000001.1"/>
</dbReference>
<evidence type="ECO:0000256" key="1">
    <source>
        <dbReference type="ARBA" id="ARBA00007867"/>
    </source>
</evidence>
<dbReference type="InterPro" id="IPR029063">
    <property type="entry name" value="SAM-dependent_MTases_sf"/>
</dbReference>